<dbReference type="GO" id="GO:0005524">
    <property type="term" value="F:ATP binding"/>
    <property type="evidence" value="ECO:0007669"/>
    <property type="project" value="UniProtKB-KW"/>
</dbReference>
<evidence type="ECO:0000256" key="3">
    <source>
        <dbReference type="ARBA" id="ARBA00022741"/>
    </source>
</evidence>
<gene>
    <name evidence="12" type="primary">serS</name>
    <name evidence="12" type="ORF">OM076_03745</name>
</gene>
<dbReference type="InterPro" id="IPR045864">
    <property type="entry name" value="aa-tRNA-synth_II/BPL/LPL"/>
</dbReference>
<evidence type="ECO:0000259" key="11">
    <source>
        <dbReference type="PROSITE" id="PS50862"/>
    </source>
</evidence>
<keyword evidence="6" id="KW-0030">Aminoacyl-tRNA synthetase</keyword>
<dbReference type="InterPro" id="IPR006195">
    <property type="entry name" value="aa-tRNA-synth_II"/>
</dbReference>
<reference evidence="12" key="1">
    <citation type="submission" date="2022-10" db="EMBL/GenBank/DDBJ databases">
        <title>The WGS of Solirubrobacter ginsenosidimutans DSM 21036.</title>
        <authorList>
            <person name="Jiang Z."/>
        </authorList>
    </citation>
    <scope>NUCLEOTIDE SEQUENCE</scope>
    <source>
        <strain evidence="12">DSM 21036</strain>
    </source>
</reference>
<feature type="binding site" evidence="9">
    <location>
        <begin position="250"/>
        <end position="252"/>
    </location>
    <ligand>
        <name>ATP</name>
        <dbReference type="ChEBI" id="CHEBI:30616"/>
    </ligand>
</feature>
<protein>
    <recommendedName>
        <fullName evidence="1 7">Serine--tRNA ligase</fullName>
        <ecNumber evidence="1 7">6.1.1.11</ecNumber>
    </recommendedName>
</protein>
<keyword evidence="3" id="KW-0547">Nucleotide-binding</keyword>
<dbReference type="EMBL" id="JAPDOD010000002">
    <property type="protein sequence ID" value="MDA0159369.1"/>
    <property type="molecule type" value="Genomic_DNA"/>
</dbReference>
<dbReference type="Pfam" id="PF02403">
    <property type="entry name" value="Seryl_tRNA_N"/>
    <property type="match status" value="1"/>
</dbReference>
<dbReference type="GO" id="GO:0004828">
    <property type="term" value="F:serine-tRNA ligase activity"/>
    <property type="evidence" value="ECO:0007669"/>
    <property type="project" value="UniProtKB-UniRule"/>
</dbReference>
<dbReference type="SUPFAM" id="SSF55681">
    <property type="entry name" value="Class II aaRS and biotin synthetases"/>
    <property type="match status" value="1"/>
</dbReference>
<evidence type="ECO:0000256" key="5">
    <source>
        <dbReference type="ARBA" id="ARBA00022917"/>
    </source>
</evidence>
<dbReference type="InterPro" id="IPR010978">
    <property type="entry name" value="tRNA-bd_arm"/>
</dbReference>
<proteinExistence type="predicted"/>
<dbReference type="Pfam" id="PF00587">
    <property type="entry name" value="tRNA-synt_2b"/>
    <property type="match status" value="1"/>
</dbReference>
<feature type="site" description="Important for serine binding" evidence="8">
    <location>
        <position position="372"/>
    </location>
</feature>
<feature type="binding site" evidence="8">
    <location>
        <position position="370"/>
    </location>
    <ligand>
        <name>L-serine</name>
        <dbReference type="ChEBI" id="CHEBI:33384"/>
    </ligand>
</feature>
<dbReference type="NCBIfam" id="TIGR00414">
    <property type="entry name" value="serS"/>
    <property type="match status" value="1"/>
</dbReference>
<dbReference type="PRINTS" id="PR00981">
    <property type="entry name" value="TRNASYNTHSER"/>
</dbReference>
<dbReference type="Gene3D" id="3.30.930.10">
    <property type="entry name" value="Bira Bifunctional Protein, Domain 2"/>
    <property type="match status" value="1"/>
</dbReference>
<dbReference type="PROSITE" id="PS50862">
    <property type="entry name" value="AA_TRNA_LIGASE_II"/>
    <property type="match status" value="1"/>
</dbReference>
<dbReference type="PIRSF" id="PIRSF001529">
    <property type="entry name" value="Ser-tRNA-synth_IIa"/>
    <property type="match status" value="1"/>
</dbReference>
<evidence type="ECO:0000256" key="2">
    <source>
        <dbReference type="ARBA" id="ARBA00022598"/>
    </source>
</evidence>
<evidence type="ECO:0000256" key="10">
    <source>
        <dbReference type="SAM" id="MobiDB-lite"/>
    </source>
</evidence>
<evidence type="ECO:0000256" key="8">
    <source>
        <dbReference type="PIRSR" id="PIRSR001529-1"/>
    </source>
</evidence>
<feature type="binding site" evidence="8">
    <location>
        <position position="250"/>
    </location>
    <ligand>
        <name>L-serine</name>
        <dbReference type="ChEBI" id="CHEBI:33384"/>
    </ligand>
</feature>
<organism evidence="12 13">
    <name type="scientific">Solirubrobacter ginsenosidimutans</name>
    <dbReference type="NCBI Taxonomy" id="490573"/>
    <lineage>
        <taxon>Bacteria</taxon>
        <taxon>Bacillati</taxon>
        <taxon>Actinomycetota</taxon>
        <taxon>Thermoleophilia</taxon>
        <taxon>Solirubrobacterales</taxon>
        <taxon>Solirubrobacteraceae</taxon>
        <taxon>Solirubrobacter</taxon>
    </lineage>
</organism>
<dbReference type="InterPro" id="IPR042103">
    <property type="entry name" value="SerRS_1_N_sf"/>
</dbReference>
<evidence type="ECO:0000256" key="6">
    <source>
        <dbReference type="ARBA" id="ARBA00023146"/>
    </source>
</evidence>
<name>A0A9X3MN93_9ACTN</name>
<evidence type="ECO:0000256" key="4">
    <source>
        <dbReference type="ARBA" id="ARBA00022840"/>
    </source>
</evidence>
<dbReference type="SUPFAM" id="SSF46589">
    <property type="entry name" value="tRNA-binding arm"/>
    <property type="match status" value="1"/>
</dbReference>
<keyword evidence="2 12" id="KW-0436">Ligase</keyword>
<evidence type="ECO:0000313" key="13">
    <source>
        <dbReference type="Proteomes" id="UP001149140"/>
    </source>
</evidence>
<dbReference type="CDD" id="cd00770">
    <property type="entry name" value="SerRS_core"/>
    <property type="match status" value="1"/>
</dbReference>
<dbReference type="EC" id="6.1.1.11" evidence="1 7"/>
<evidence type="ECO:0000256" key="9">
    <source>
        <dbReference type="PIRSR" id="PIRSR001529-2"/>
    </source>
</evidence>
<dbReference type="Gene3D" id="1.10.287.40">
    <property type="entry name" value="Serine-tRNA synthetase, tRNA binding domain"/>
    <property type="match status" value="1"/>
</dbReference>
<dbReference type="InterPro" id="IPR033729">
    <property type="entry name" value="SerRS_core"/>
</dbReference>
<accession>A0A9X3MN93</accession>
<dbReference type="InterPro" id="IPR002317">
    <property type="entry name" value="Ser-tRNA-ligase_type_1"/>
</dbReference>
<feature type="compositionally biased region" description="Basic and acidic residues" evidence="10">
    <location>
        <begin position="1"/>
        <end position="13"/>
    </location>
</feature>
<feature type="region of interest" description="Disordered" evidence="10">
    <location>
        <begin position="1"/>
        <end position="25"/>
    </location>
</feature>
<feature type="binding site" evidence="8">
    <location>
        <position position="221"/>
    </location>
    <ligand>
        <name>L-serine</name>
        <dbReference type="ChEBI" id="CHEBI:33384"/>
    </ligand>
</feature>
<evidence type="ECO:0000313" key="12">
    <source>
        <dbReference type="EMBL" id="MDA0159369.1"/>
    </source>
</evidence>
<feature type="binding site" evidence="9">
    <location>
        <begin position="337"/>
        <end position="340"/>
    </location>
    <ligand>
        <name>ATP</name>
        <dbReference type="ChEBI" id="CHEBI:30616"/>
    </ligand>
</feature>
<keyword evidence="5" id="KW-0648">Protein biosynthesis</keyword>
<dbReference type="Proteomes" id="UP001149140">
    <property type="component" value="Unassembled WGS sequence"/>
</dbReference>
<feature type="binding site" evidence="8">
    <location>
        <position position="273"/>
    </location>
    <ligand>
        <name>L-serine</name>
        <dbReference type="ChEBI" id="CHEBI:33384"/>
    </ligand>
</feature>
<comment type="caution">
    <text evidence="12">The sequence shown here is derived from an EMBL/GenBank/DDBJ whole genome shotgun (WGS) entry which is preliminary data.</text>
</comment>
<dbReference type="InterPro" id="IPR015866">
    <property type="entry name" value="Ser-tRNA-synth_1_N"/>
</dbReference>
<evidence type="ECO:0000256" key="1">
    <source>
        <dbReference type="ARBA" id="ARBA00012840"/>
    </source>
</evidence>
<dbReference type="GO" id="GO:0006434">
    <property type="term" value="P:seryl-tRNA aminoacylation"/>
    <property type="evidence" value="ECO:0007669"/>
    <property type="project" value="UniProtKB-UniRule"/>
</dbReference>
<dbReference type="GO" id="GO:0005737">
    <property type="term" value="C:cytoplasm"/>
    <property type="evidence" value="ECO:0007669"/>
    <property type="project" value="UniProtKB-UniRule"/>
</dbReference>
<dbReference type="RefSeq" id="WP_270038047.1">
    <property type="nucleotide sequence ID" value="NZ_JAPDOD010000002.1"/>
</dbReference>
<keyword evidence="13" id="KW-1185">Reference proteome</keyword>
<keyword evidence="4 9" id="KW-0067">ATP-binding</keyword>
<dbReference type="InterPro" id="IPR002314">
    <property type="entry name" value="aa-tRNA-synt_IIb"/>
</dbReference>
<dbReference type="AlphaFoldDB" id="A0A9X3MN93"/>
<dbReference type="PANTHER" id="PTHR11778">
    <property type="entry name" value="SERYL-TRNA SYNTHETASE"/>
    <property type="match status" value="1"/>
</dbReference>
<feature type="domain" description="Aminoacyl-transfer RNA synthetases class-II family profile" evidence="11">
    <location>
        <begin position="168"/>
        <end position="397"/>
    </location>
</feature>
<evidence type="ECO:0000256" key="7">
    <source>
        <dbReference type="NCBIfam" id="TIGR00414"/>
    </source>
</evidence>
<feature type="binding site" evidence="9">
    <location>
        <begin position="266"/>
        <end position="269"/>
    </location>
    <ligand>
        <name>ATP</name>
        <dbReference type="ChEBI" id="CHEBI:30616"/>
    </ligand>
</feature>
<sequence>MLDLRAIARDPEPTRTALARRRDGSEARLDAALELRSRLNALRPELEEAQAKRNAGAKAIGDAKRTGADASAAIAEMQAVSARVKELEPEVAQGTADLDALNASLPNPPDPTAADEDTALREWGSCAPAGRDHLELAGALIDMEAGSKVSGPRFAFLKGDLVFLELALVRWVLEVLRGHGFEPVIPPVLVKEQALFGTGFLPDTEQQIYRLADDPLFLTGTSEVPLASLHAGEIMDVVPRRYAGFSPCFRREAGAAGKDTRGIFRVHQFDKVEMFSFVEPNAALEEHERLLSIEEEILQGLGIPYRVVNIAVDDLGSSAAKKYDLEAWLPSQQRYRELTSTSNTTDFQSRRLDIRYRPEGGKTALVHTLNGTAVAVGRTLIALMENHQTDDGGVEIPETLQKWGAPARLG</sequence>